<dbReference type="GO" id="GO:0003723">
    <property type="term" value="F:RNA binding"/>
    <property type="evidence" value="ECO:0007669"/>
    <property type="project" value="UniProtKB-KW"/>
</dbReference>
<keyword evidence="4" id="KW-1185">Reference proteome</keyword>
<gene>
    <name evidence="3" type="ORF">LPB142_13150</name>
</gene>
<dbReference type="Gene3D" id="3.10.290.10">
    <property type="entry name" value="RNA-binding S4 domain"/>
    <property type="match status" value="1"/>
</dbReference>
<accession>A0A1D9ME59</accession>
<dbReference type="Pfam" id="PF01479">
    <property type="entry name" value="S4"/>
    <property type="match status" value="1"/>
</dbReference>
<reference evidence="3 4" key="1">
    <citation type="submission" date="2016-10" db="EMBL/GenBank/DDBJ databases">
        <title>Rhodobacter sp. LPB0142, isolated from sea water.</title>
        <authorList>
            <person name="Kim E."/>
            <person name="Yi H."/>
        </authorList>
    </citation>
    <scope>NUCLEOTIDE SEQUENCE [LARGE SCALE GENOMIC DNA]</scope>
    <source>
        <strain evidence="3 4">LPB0142</strain>
    </source>
</reference>
<evidence type="ECO:0000256" key="1">
    <source>
        <dbReference type="PROSITE-ProRule" id="PRU00182"/>
    </source>
</evidence>
<dbReference type="Proteomes" id="UP000176562">
    <property type="component" value="Chromosome"/>
</dbReference>
<dbReference type="STRING" id="1850250.LPB142_13150"/>
<dbReference type="KEGG" id="rhp:LPB142_13150"/>
<proteinExistence type="predicted"/>
<evidence type="ECO:0000313" key="4">
    <source>
        <dbReference type="Proteomes" id="UP000176562"/>
    </source>
</evidence>
<feature type="domain" description="RNA-binding S4" evidence="2">
    <location>
        <begin position="8"/>
        <end position="71"/>
    </location>
</feature>
<protein>
    <submittedName>
        <fullName evidence="3">RNA-binding protein</fullName>
    </submittedName>
</protein>
<dbReference type="CDD" id="cd00165">
    <property type="entry name" value="S4"/>
    <property type="match status" value="1"/>
</dbReference>
<sequence length="104" mass="11190">MAHGSDRLRLDKWLWHARFCKSRGLAAEMISEGRVRINGQPCAKPGRAIGPGDVLTFGLGGEVMVVRILACGTRRGPATEAATLWEPLGETKRPAAAPPPEQAF</sequence>
<dbReference type="InterPro" id="IPR036986">
    <property type="entry name" value="S4_RNA-bd_sf"/>
</dbReference>
<dbReference type="PROSITE" id="PS50889">
    <property type="entry name" value="S4"/>
    <property type="match status" value="1"/>
</dbReference>
<evidence type="ECO:0000259" key="2">
    <source>
        <dbReference type="SMART" id="SM00363"/>
    </source>
</evidence>
<dbReference type="SUPFAM" id="SSF55174">
    <property type="entry name" value="Alpha-L RNA-binding motif"/>
    <property type="match status" value="1"/>
</dbReference>
<dbReference type="AlphaFoldDB" id="A0A1D9ME59"/>
<name>A0A1D9ME59_9RHOB</name>
<dbReference type="EMBL" id="CP017781">
    <property type="protein sequence ID" value="AOZ70147.1"/>
    <property type="molecule type" value="Genomic_DNA"/>
</dbReference>
<dbReference type="SMART" id="SM00363">
    <property type="entry name" value="S4"/>
    <property type="match status" value="1"/>
</dbReference>
<keyword evidence="1" id="KW-0694">RNA-binding</keyword>
<dbReference type="RefSeq" id="WP_068764906.1">
    <property type="nucleotide sequence ID" value="NZ_CP017781.1"/>
</dbReference>
<dbReference type="InterPro" id="IPR002942">
    <property type="entry name" value="S4_RNA-bd"/>
</dbReference>
<organism evidence="3 4">
    <name type="scientific">Rhodobacter xanthinilyticus</name>
    <dbReference type="NCBI Taxonomy" id="1850250"/>
    <lineage>
        <taxon>Bacteria</taxon>
        <taxon>Pseudomonadati</taxon>
        <taxon>Pseudomonadota</taxon>
        <taxon>Alphaproteobacteria</taxon>
        <taxon>Rhodobacterales</taxon>
        <taxon>Rhodobacter group</taxon>
        <taxon>Rhodobacter</taxon>
    </lineage>
</organism>
<evidence type="ECO:0000313" key="3">
    <source>
        <dbReference type="EMBL" id="AOZ70147.1"/>
    </source>
</evidence>